<accession>A0A0D5LTB8</accession>
<gene>
    <name evidence="2" type="ORF">TM49_18555</name>
</gene>
<sequence>MELTKKWYLSKTVWGALLAVAAPLLQYAGLHLDEGAQGELADSIIAILGAAGGLLAIIGRISAKASLVR</sequence>
<dbReference type="AlphaFoldDB" id="A0A0D5LTB8"/>
<dbReference type="HOGENOM" id="CLU_186990_0_0_5"/>
<organism evidence="2 3">
    <name type="scientific">Martelella endophytica</name>
    <dbReference type="NCBI Taxonomy" id="1486262"/>
    <lineage>
        <taxon>Bacteria</taxon>
        <taxon>Pseudomonadati</taxon>
        <taxon>Pseudomonadota</taxon>
        <taxon>Alphaproteobacteria</taxon>
        <taxon>Hyphomicrobiales</taxon>
        <taxon>Aurantimonadaceae</taxon>
        <taxon>Martelella</taxon>
    </lineage>
</organism>
<keyword evidence="1" id="KW-1133">Transmembrane helix</keyword>
<reference evidence="2 3" key="1">
    <citation type="journal article" date="2015" name="Genome Announc.">
        <title>Complete genome sequence of Martelella endophytica YC6887, which has antifungal activity associated with a halophyte.</title>
        <authorList>
            <person name="Khan A."/>
            <person name="Khan H."/>
            <person name="Chung E.J."/>
            <person name="Hossain M.T."/>
            <person name="Chung Y.R."/>
        </authorList>
    </citation>
    <scope>NUCLEOTIDE SEQUENCE [LARGE SCALE GENOMIC DNA]</scope>
    <source>
        <strain evidence="2">YC6887</strain>
    </source>
</reference>
<dbReference type="PATRIC" id="fig|1486262.3.peg.3840"/>
<dbReference type="STRING" id="1486262.TM49_18555"/>
<dbReference type="EMBL" id="CP010803">
    <property type="protein sequence ID" value="AJY47225.1"/>
    <property type="molecule type" value="Genomic_DNA"/>
</dbReference>
<evidence type="ECO:0008006" key="4">
    <source>
        <dbReference type="Google" id="ProtNLM"/>
    </source>
</evidence>
<keyword evidence="1" id="KW-0472">Membrane</keyword>
<name>A0A0D5LTB8_MAREN</name>
<feature type="transmembrane region" description="Helical" evidence="1">
    <location>
        <begin position="44"/>
        <end position="63"/>
    </location>
</feature>
<dbReference type="RefSeq" id="WP_045683434.1">
    <property type="nucleotide sequence ID" value="NZ_CP010803.1"/>
</dbReference>
<keyword evidence="3" id="KW-1185">Reference proteome</keyword>
<evidence type="ECO:0000256" key="1">
    <source>
        <dbReference type="SAM" id="Phobius"/>
    </source>
</evidence>
<evidence type="ECO:0000313" key="3">
    <source>
        <dbReference type="Proteomes" id="UP000032611"/>
    </source>
</evidence>
<feature type="transmembrane region" description="Helical" evidence="1">
    <location>
        <begin position="12"/>
        <end position="32"/>
    </location>
</feature>
<keyword evidence="1" id="KW-0812">Transmembrane</keyword>
<dbReference type="KEGG" id="mey:TM49_18555"/>
<dbReference type="OrthoDB" id="7508901at2"/>
<protein>
    <recommendedName>
        <fullName evidence="4">Holin</fullName>
    </recommendedName>
</protein>
<dbReference type="Proteomes" id="UP000032611">
    <property type="component" value="Chromosome"/>
</dbReference>
<proteinExistence type="predicted"/>
<evidence type="ECO:0000313" key="2">
    <source>
        <dbReference type="EMBL" id="AJY47225.1"/>
    </source>
</evidence>